<dbReference type="Proteomes" id="UP000076874">
    <property type="component" value="Unassembled WGS sequence"/>
</dbReference>
<evidence type="ECO:0000256" key="4">
    <source>
        <dbReference type="SAM" id="MobiDB-lite"/>
    </source>
</evidence>
<evidence type="ECO:0000256" key="2">
    <source>
        <dbReference type="ARBA" id="ARBA00022980"/>
    </source>
</evidence>
<dbReference type="GO" id="GO:0032543">
    <property type="term" value="P:mitochondrial translation"/>
    <property type="evidence" value="ECO:0007669"/>
    <property type="project" value="TreeGrafter"/>
</dbReference>
<organism evidence="5 6">
    <name type="scientific">Niveomyces insectorum RCEF 264</name>
    <dbReference type="NCBI Taxonomy" id="1081102"/>
    <lineage>
        <taxon>Eukaryota</taxon>
        <taxon>Fungi</taxon>
        <taxon>Dikarya</taxon>
        <taxon>Ascomycota</taxon>
        <taxon>Pezizomycotina</taxon>
        <taxon>Sordariomycetes</taxon>
        <taxon>Hypocreomycetidae</taxon>
        <taxon>Hypocreales</taxon>
        <taxon>Cordycipitaceae</taxon>
        <taxon>Niveomyces</taxon>
    </lineage>
</organism>
<keyword evidence="6" id="KW-1185">Reference proteome</keyword>
<dbReference type="InterPro" id="IPR023803">
    <property type="entry name" value="Ribosomal_bS16_dom_sf"/>
</dbReference>
<dbReference type="EMBL" id="AZHD01000009">
    <property type="protein sequence ID" value="OAA60238.1"/>
    <property type="molecule type" value="Genomic_DNA"/>
</dbReference>
<dbReference type="Pfam" id="PF00886">
    <property type="entry name" value="Ribosomal_S16"/>
    <property type="match status" value="1"/>
</dbReference>
<dbReference type="OrthoDB" id="407221at2759"/>
<evidence type="ECO:0000256" key="1">
    <source>
        <dbReference type="ARBA" id="ARBA00006668"/>
    </source>
</evidence>
<accession>A0A167T520</accession>
<dbReference type="Gene3D" id="3.30.1320.10">
    <property type="match status" value="1"/>
</dbReference>
<proteinExistence type="inferred from homology"/>
<feature type="region of interest" description="Disordered" evidence="4">
    <location>
        <begin position="1"/>
        <end position="27"/>
    </location>
</feature>
<dbReference type="PANTHER" id="PTHR12919:SF20">
    <property type="entry name" value="SMALL RIBOSOMAL SUBUNIT PROTEIN BS16M"/>
    <property type="match status" value="1"/>
</dbReference>
<dbReference type="GO" id="GO:0003735">
    <property type="term" value="F:structural constituent of ribosome"/>
    <property type="evidence" value="ECO:0007669"/>
    <property type="project" value="InterPro"/>
</dbReference>
<dbReference type="AlphaFoldDB" id="A0A167T520"/>
<sequence length="95" mass="10384">MEVLGTYDPIPRRDPYDVPVRGGTSKAHKDVQLDVTRAKYWIGVGAQPTEPVWRLLSMVGILEPKHRPGQAQQQPATTATTTTTSETAQEANAKA</sequence>
<gene>
    <name evidence="5" type="ORF">SPI_05362</name>
</gene>
<dbReference type="PANTHER" id="PTHR12919">
    <property type="entry name" value="30S RIBOSOMAL PROTEIN S16"/>
    <property type="match status" value="1"/>
</dbReference>
<dbReference type="STRING" id="1081102.A0A167T520"/>
<evidence type="ECO:0000313" key="5">
    <source>
        <dbReference type="EMBL" id="OAA60238.1"/>
    </source>
</evidence>
<dbReference type="GO" id="GO:0005763">
    <property type="term" value="C:mitochondrial small ribosomal subunit"/>
    <property type="evidence" value="ECO:0007669"/>
    <property type="project" value="TreeGrafter"/>
</dbReference>
<keyword evidence="3" id="KW-0687">Ribonucleoprotein</keyword>
<name>A0A167T520_9HYPO</name>
<feature type="region of interest" description="Disordered" evidence="4">
    <location>
        <begin position="66"/>
        <end position="95"/>
    </location>
</feature>
<feature type="compositionally biased region" description="Low complexity" evidence="4">
    <location>
        <begin position="70"/>
        <end position="95"/>
    </location>
</feature>
<evidence type="ECO:0000256" key="3">
    <source>
        <dbReference type="ARBA" id="ARBA00023274"/>
    </source>
</evidence>
<comment type="similarity">
    <text evidence="1">Belongs to the bacterial ribosomal protein bS16 family.</text>
</comment>
<keyword evidence="2 5" id="KW-0689">Ribosomal protein</keyword>
<dbReference type="SUPFAM" id="SSF54565">
    <property type="entry name" value="Ribosomal protein S16"/>
    <property type="match status" value="1"/>
</dbReference>
<evidence type="ECO:0000313" key="6">
    <source>
        <dbReference type="Proteomes" id="UP000076874"/>
    </source>
</evidence>
<reference evidence="5 6" key="1">
    <citation type="journal article" date="2016" name="Genome Biol. Evol.">
        <title>Divergent and convergent evolution of fungal pathogenicity.</title>
        <authorList>
            <person name="Shang Y."/>
            <person name="Xiao G."/>
            <person name="Zheng P."/>
            <person name="Cen K."/>
            <person name="Zhan S."/>
            <person name="Wang C."/>
        </authorList>
    </citation>
    <scope>NUCLEOTIDE SEQUENCE [LARGE SCALE GENOMIC DNA]</scope>
    <source>
        <strain evidence="5 6">RCEF 264</strain>
    </source>
</reference>
<comment type="caution">
    <text evidence="5">The sequence shown here is derived from an EMBL/GenBank/DDBJ whole genome shotgun (WGS) entry which is preliminary data.</text>
</comment>
<dbReference type="InterPro" id="IPR000307">
    <property type="entry name" value="Ribosomal_bS16"/>
</dbReference>
<protein>
    <submittedName>
        <fullName evidence="5">Ribosomal protein S16</fullName>
    </submittedName>
</protein>